<dbReference type="GO" id="GO:0010230">
    <property type="term" value="P:alternative respiration"/>
    <property type="evidence" value="ECO:0007669"/>
    <property type="project" value="TreeGrafter"/>
</dbReference>
<comment type="caution">
    <text evidence="13">The sequence shown here is derived from an EMBL/GenBank/DDBJ whole genome shotgun (WGS) entry which is preliminary data.</text>
</comment>
<dbReference type="Pfam" id="PF01786">
    <property type="entry name" value="AOX"/>
    <property type="match status" value="1"/>
</dbReference>
<keyword evidence="5 12" id="KW-0812">Transmembrane</keyword>
<evidence type="ECO:0000256" key="1">
    <source>
        <dbReference type="ARBA" id="ARBA00004370"/>
    </source>
</evidence>
<keyword evidence="6 12" id="KW-0479">Metal-binding</keyword>
<evidence type="ECO:0000256" key="6">
    <source>
        <dbReference type="ARBA" id="ARBA00022723"/>
    </source>
</evidence>
<dbReference type="GO" id="GO:0016020">
    <property type="term" value="C:membrane"/>
    <property type="evidence" value="ECO:0007669"/>
    <property type="project" value="UniProtKB-SubCell"/>
</dbReference>
<name>A0A9P8CTR1_MORAP</name>
<keyword evidence="11 12" id="KW-0472">Membrane</keyword>
<dbReference type="Proteomes" id="UP000717515">
    <property type="component" value="Unassembled WGS sequence"/>
</dbReference>
<dbReference type="AlphaFoldDB" id="A0A9P8CTR1"/>
<comment type="similarity">
    <text evidence="2 12">Belongs to the alternative oxidase family.</text>
</comment>
<dbReference type="InterPro" id="IPR038659">
    <property type="entry name" value="AOX_sf"/>
</dbReference>
<evidence type="ECO:0000256" key="9">
    <source>
        <dbReference type="ARBA" id="ARBA00023002"/>
    </source>
</evidence>
<comment type="cofactor">
    <cofactor evidence="12">
        <name>Fe cation</name>
        <dbReference type="ChEBI" id="CHEBI:24875"/>
    </cofactor>
    <text evidence="12">Binds 2 iron ions per subunit.</text>
</comment>
<keyword evidence="3" id="KW-0813">Transport</keyword>
<dbReference type="GO" id="GO:0009916">
    <property type="term" value="F:alternative oxidase activity"/>
    <property type="evidence" value="ECO:0007669"/>
    <property type="project" value="UniProtKB-UniRule"/>
</dbReference>
<accession>A0A9P8CTR1</accession>
<evidence type="ECO:0000256" key="11">
    <source>
        <dbReference type="ARBA" id="ARBA00023136"/>
    </source>
</evidence>
<evidence type="ECO:0000256" key="5">
    <source>
        <dbReference type="ARBA" id="ARBA00022692"/>
    </source>
</evidence>
<evidence type="ECO:0000256" key="2">
    <source>
        <dbReference type="ARBA" id="ARBA00008388"/>
    </source>
</evidence>
<gene>
    <name evidence="13" type="ORF">KVV02_007466</name>
</gene>
<proteinExistence type="inferred from homology"/>
<evidence type="ECO:0000256" key="3">
    <source>
        <dbReference type="ARBA" id="ARBA00022448"/>
    </source>
</evidence>
<reference evidence="13" key="1">
    <citation type="submission" date="2021-07" db="EMBL/GenBank/DDBJ databases">
        <title>Draft genome of Mortierella alpina, strain LL118, isolated from an aspen leaf litter sample.</title>
        <authorList>
            <person name="Yang S."/>
            <person name="Vinatzer B.A."/>
        </authorList>
    </citation>
    <scope>NUCLEOTIDE SEQUENCE</scope>
    <source>
        <strain evidence="13">LL118</strain>
    </source>
</reference>
<dbReference type="EC" id="1.-.-.-" evidence="12"/>
<evidence type="ECO:0000256" key="10">
    <source>
        <dbReference type="ARBA" id="ARBA00023004"/>
    </source>
</evidence>
<dbReference type="PANTHER" id="PTHR31803:SF3">
    <property type="entry name" value="ALTERNATIVE OXIDASE"/>
    <property type="match status" value="1"/>
</dbReference>
<dbReference type="GO" id="GO:0098803">
    <property type="term" value="C:respiratory chain complex"/>
    <property type="evidence" value="ECO:0007669"/>
    <property type="project" value="UniProtKB-UniRule"/>
</dbReference>
<comment type="subcellular location">
    <subcellularLocation>
        <location evidence="1">Membrane</location>
    </subcellularLocation>
</comment>
<dbReference type="InterPro" id="IPR002680">
    <property type="entry name" value="AOX"/>
</dbReference>
<dbReference type="PANTHER" id="PTHR31803">
    <property type="entry name" value="ALTERNATIVE OXIDASE"/>
    <property type="match status" value="1"/>
</dbReference>
<dbReference type="GO" id="GO:0046872">
    <property type="term" value="F:metal ion binding"/>
    <property type="evidence" value="ECO:0007669"/>
    <property type="project" value="UniProtKB-UniRule"/>
</dbReference>
<evidence type="ECO:0000256" key="7">
    <source>
        <dbReference type="ARBA" id="ARBA00022982"/>
    </source>
</evidence>
<evidence type="ECO:0000256" key="4">
    <source>
        <dbReference type="ARBA" id="ARBA00022660"/>
    </source>
</evidence>
<keyword evidence="10 12" id="KW-0408">Iron</keyword>
<dbReference type="GO" id="GO:0005739">
    <property type="term" value="C:mitochondrion"/>
    <property type="evidence" value="ECO:0007669"/>
    <property type="project" value="TreeGrafter"/>
</dbReference>
<keyword evidence="8" id="KW-1133">Transmembrane helix</keyword>
<evidence type="ECO:0000313" key="14">
    <source>
        <dbReference type="Proteomes" id="UP000717515"/>
    </source>
</evidence>
<keyword evidence="4 12" id="KW-0679">Respiratory chain</keyword>
<evidence type="ECO:0000313" key="13">
    <source>
        <dbReference type="EMBL" id="KAG9319253.1"/>
    </source>
</evidence>
<evidence type="ECO:0000256" key="8">
    <source>
        <dbReference type="ARBA" id="ARBA00022989"/>
    </source>
</evidence>
<protein>
    <recommendedName>
        <fullName evidence="12">Alternative oxidase</fullName>
        <ecNumber evidence="12">1.-.-.-</ecNumber>
    </recommendedName>
</protein>
<keyword evidence="7 12" id="KW-0249">Electron transport</keyword>
<keyword evidence="9 12" id="KW-0560">Oxidoreductase</keyword>
<dbReference type="EMBL" id="JAIFTL010000523">
    <property type="protein sequence ID" value="KAG9319253.1"/>
    <property type="molecule type" value="Genomic_DNA"/>
</dbReference>
<evidence type="ECO:0000256" key="12">
    <source>
        <dbReference type="RuleBase" id="RU003779"/>
    </source>
</evidence>
<dbReference type="Gene3D" id="1.20.1260.140">
    <property type="entry name" value="Alternative oxidase"/>
    <property type="match status" value="1"/>
</dbReference>
<organism evidence="13 14">
    <name type="scientific">Mortierella alpina</name>
    <name type="common">Oleaginous fungus</name>
    <name type="synonym">Mortierella renispora</name>
    <dbReference type="NCBI Taxonomy" id="64518"/>
    <lineage>
        <taxon>Eukaryota</taxon>
        <taxon>Fungi</taxon>
        <taxon>Fungi incertae sedis</taxon>
        <taxon>Mucoromycota</taxon>
        <taxon>Mortierellomycotina</taxon>
        <taxon>Mortierellomycetes</taxon>
        <taxon>Mortierellales</taxon>
        <taxon>Mortierellaceae</taxon>
        <taxon>Mortierella</taxon>
    </lineage>
</organism>
<sequence>MTTLAPLRTSFGPQAQPTATKAVKSLFSTLNNTTATHKRFLGSTATKAFARPCSIITPASTIRYRQESSSHLHQQQQRQQTQRRAFSLFGSPTKHPEMDRIPKAVVNDMPEVLLHETHPMPMREEFMGKKKLSTADLEAIPIDLGFHREPAGVSDWVAYQVVKSMRIPVDLFFRTKYIHRVVALETVAAVVSP</sequence>